<dbReference type="GO" id="GO:0016491">
    <property type="term" value="F:oxidoreductase activity"/>
    <property type="evidence" value="ECO:0007669"/>
    <property type="project" value="UniProtKB-KW"/>
</dbReference>
<organism evidence="5 6">
    <name type="scientific">Verruconis gallopava</name>
    <dbReference type="NCBI Taxonomy" id="253628"/>
    <lineage>
        <taxon>Eukaryota</taxon>
        <taxon>Fungi</taxon>
        <taxon>Dikarya</taxon>
        <taxon>Ascomycota</taxon>
        <taxon>Pezizomycotina</taxon>
        <taxon>Dothideomycetes</taxon>
        <taxon>Pleosporomycetidae</taxon>
        <taxon>Venturiales</taxon>
        <taxon>Sympoventuriaceae</taxon>
        <taxon>Verruconis</taxon>
    </lineage>
</organism>
<reference evidence="5 6" key="1">
    <citation type="submission" date="2015-01" db="EMBL/GenBank/DDBJ databases">
        <title>The Genome Sequence of Ochroconis gallopava CBS43764.</title>
        <authorList>
            <consortium name="The Broad Institute Genomics Platform"/>
            <person name="Cuomo C."/>
            <person name="de Hoog S."/>
            <person name="Gorbushina A."/>
            <person name="Stielow B."/>
            <person name="Teixiera M."/>
            <person name="Abouelleil A."/>
            <person name="Chapman S.B."/>
            <person name="Priest M."/>
            <person name="Young S.K."/>
            <person name="Wortman J."/>
            <person name="Nusbaum C."/>
            <person name="Birren B."/>
        </authorList>
    </citation>
    <scope>NUCLEOTIDE SEQUENCE [LARGE SCALE GENOMIC DNA]</scope>
    <source>
        <strain evidence="5 6">CBS 43764</strain>
    </source>
</reference>
<dbReference type="PRINTS" id="PR00080">
    <property type="entry name" value="SDRFAMILY"/>
</dbReference>
<keyword evidence="2" id="KW-0521">NADP</keyword>
<dbReference type="SUPFAM" id="SSF51735">
    <property type="entry name" value="NAD(P)-binding Rossmann-fold domains"/>
    <property type="match status" value="1"/>
</dbReference>
<evidence type="ECO:0000313" key="6">
    <source>
        <dbReference type="Proteomes" id="UP000053259"/>
    </source>
</evidence>
<dbReference type="PANTHER" id="PTHR24320">
    <property type="entry name" value="RETINOL DEHYDROGENASE"/>
    <property type="match status" value="1"/>
</dbReference>
<dbReference type="InParanoid" id="A0A0D2ANT8"/>
<dbReference type="EMBL" id="KN847531">
    <property type="protein sequence ID" value="KIW08368.1"/>
    <property type="molecule type" value="Genomic_DNA"/>
</dbReference>
<dbReference type="PRINTS" id="PR00081">
    <property type="entry name" value="GDHRDH"/>
</dbReference>
<dbReference type="VEuPathDB" id="FungiDB:PV09_01284"/>
<keyword evidence="3" id="KW-0560">Oxidoreductase</keyword>
<dbReference type="AlphaFoldDB" id="A0A0D2ANT8"/>
<evidence type="ECO:0000256" key="3">
    <source>
        <dbReference type="ARBA" id="ARBA00023002"/>
    </source>
</evidence>
<keyword evidence="6" id="KW-1185">Reference proteome</keyword>
<dbReference type="Gene3D" id="3.40.50.720">
    <property type="entry name" value="NAD(P)-binding Rossmann-like Domain"/>
    <property type="match status" value="1"/>
</dbReference>
<dbReference type="PANTHER" id="PTHR24320:SF282">
    <property type="entry name" value="WW DOMAIN-CONTAINING OXIDOREDUCTASE"/>
    <property type="match status" value="1"/>
</dbReference>
<dbReference type="Proteomes" id="UP000053259">
    <property type="component" value="Unassembled WGS sequence"/>
</dbReference>
<name>A0A0D2ANT8_9PEZI</name>
<accession>A0A0D2ANT8</accession>
<dbReference type="Pfam" id="PF00106">
    <property type="entry name" value="adh_short"/>
    <property type="match status" value="1"/>
</dbReference>
<evidence type="ECO:0000256" key="1">
    <source>
        <dbReference type="ARBA" id="ARBA00006484"/>
    </source>
</evidence>
<gene>
    <name evidence="5" type="ORF">PV09_01284</name>
</gene>
<sequence length="330" mass="35927">MVFGWLFETPFKPSRDIPPLEGKVILVTGGNAGLGKAQLRHYAENGVKAKVYLAARSKAKADEAIKDIVKDTPGLDLHFLELDLTDLASVKAAAETFTRENTRLDILVNNAGIMAHPPGLTKDGYEKQFGTNHVGHFLLTVLLLPLLQRTAAEPQSDVRIVNLSSVGHAMAPSGGFIPEKVKTDMASYSTMQRYGQSKLANILFTRELVRRYPQITSVAIHPGGVATNLSNEFAKNHPVLTLFLMPLISLFMASPASGALNQTWATVADVDGKPATGTKSPKKLVQGAYYRPVAKRGGDSAYAKDPALAKKLWEWSEDEMQSKGFWVPQS</sequence>
<dbReference type="OrthoDB" id="191139at2759"/>
<dbReference type="RefSeq" id="XP_016218237.1">
    <property type="nucleotide sequence ID" value="XM_016354142.1"/>
</dbReference>
<dbReference type="GeneID" id="27309257"/>
<dbReference type="InterPro" id="IPR002347">
    <property type="entry name" value="SDR_fam"/>
</dbReference>
<proteinExistence type="inferred from homology"/>
<evidence type="ECO:0000256" key="2">
    <source>
        <dbReference type="ARBA" id="ARBA00022857"/>
    </source>
</evidence>
<dbReference type="InterPro" id="IPR036291">
    <property type="entry name" value="NAD(P)-bd_dom_sf"/>
</dbReference>
<evidence type="ECO:0000256" key="4">
    <source>
        <dbReference type="RuleBase" id="RU000363"/>
    </source>
</evidence>
<protein>
    <submittedName>
        <fullName evidence="5">Uncharacterized protein</fullName>
    </submittedName>
</protein>
<dbReference type="FunCoup" id="A0A0D2ANT8">
    <property type="interactions" value="239"/>
</dbReference>
<dbReference type="HOGENOM" id="CLU_010194_44_6_1"/>
<evidence type="ECO:0000313" key="5">
    <source>
        <dbReference type="EMBL" id="KIW08368.1"/>
    </source>
</evidence>
<comment type="similarity">
    <text evidence="1 4">Belongs to the short-chain dehydrogenases/reductases (SDR) family.</text>
</comment>
<dbReference type="STRING" id="253628.A0A0D2ANT8"/>